<keyword evidence="3" id="KW-0238">DNA-binding</keyword>
<dbReference type="SUPFAM" id="SSF53850">
    <property type="entry name" value="Periplasmic binding protein-like II"/>
    <property type="match status" value="1"/>
</dbReference>
<evidence type="ECO:0000256" key="3">
    <source>
        <dbReference type="ARBA" id="ARBA00023125"/>
    </source>
</evidence>
<evidence type="ECO:0000256" key="5">
    <source>
        <dbReference type="SAM" id="MobiDB-lite"/>
    </source>
</evidence>
<dbReference type="PANTHER" id="PTHR30346:SF0">
    <property type="entry name" value="HCA OPERON TRANSCRIPTIONAL ACTIVATOR HCAR"/>
    <property type="match status" value="1"/>
</dbReference>
<keyword evidence="4" id="KW-0804">Transcription</keyword>
<sequence>MDDPVLDDLPDEAAPDGDAFRVEFVPGVTPDKWRRTWLQRLPDLALDLAPVDQAEAVAHLRDGSASMALVRLPVDRDGLHVIPLYEEVPVVVVAKEHVVAAFEEVDVADLAGEVLVQGPEEVPEWAAVATADARERSTAMPPMTAKQAVSVVASGSGVVVVPMSVARLHHRKDVVHRPVTGVAPSRVGLAWRVDDDDPRLEEFIGIVRGRTERSSRGAGADGDAKAGSDAKAGGRHTDAKNKGTRKPGATQDRGRTLPQRGGAPRRRSGSGGSGSGGGGKGGSRRRGRR</sequence>
<gene>
    <name evidence="7" type="ORF">GCM10023258_35780</name>
</gene>
<comment type="similarity">
    <text evidence="1">Belongs to the LysR transcriptional regulatory family.</text>
</comment>
<evidence type="ECO:0000256" key="2">
    <source>
        <dbReference type="ARBA" id="ARBA00023015"/>
    </source>
</evidence>
<evidence type="ECO:0000313" key="7">
    <source>
        <dbReference type="EMBL" id="GAA5034711.1"/>
    </source>
</evidence>
<dbReference type="EMBL" id="BAABIW010000026">
    <property type="protein sequence ID" value="GAA5034711.1"/>
    <property type="molecule type" value="Genomic_DNA"/>
</dbReference>
<dbReference type="PANTHER" id="PTHR30346">
    <property type="entry name" value="TRANSCRIPTIONAL DUAL REGULATOR HCAR-RELATED"/>
    <property type="match status" value="1"/>
</dbReference>
<evidence type="ECO:0000259" key="6">
    <source>
        <dbReference type="Pfam" id="PF03466"/>
    </source>
</evidence>
<feature type="region of interest" description="Disordered" evidence="5">
    <location>
        <begin position="211"/>
        <end position="289"/>
    </location>
</feature>
<reference evidence="8" key="1">
    <citation type="journal article" date="2019" name="Int. J. Syst. Evol. Microbiol.">
        <title>The Global Catalogue of Microorganisms (GCM) 10K type strain sequencing project: providing services to taxonomists for standard genome sequencing and annotation.</title>
        <authorList>
            <consortium name="The Broad Institute Genomics Platform"/>
            <consortium name="The Broad Institute Genome Sequencing Center for Infectious Disease"/>
            <person name="Wu L."/>
            <person name="Ma J."/>
        </authorList>
    </citation>
    <scope>NUCLEOTIDE SEQUENCE [LARGE SCALE GENOMIC DNA]</scope>
    <source>
        <strain evidence="8">JCM 17687</strain>
    </source>
</reference>
<dbReference type="Pfam" id="PF03466">
    <property type="entry name" value="LysR_substrate"/>
    <property type="match status" value="1"/>
</dbReference>
<accession>A0ABP9JK55</accession>
<evidence type="ECO:0000256" key="1">
    <source>
        <dbReference type="ARBA" id="ARBA00009437"/>
    </source>
</evidence>
<protein>
    <submittedName>
        <fullName evidence="7">LysR substrate-binding domain-containing protein</fullName>
    </submittedName>
</protein>
<dbReference type="InterPro" id="IPR005119">
    <property type="entry name" value="LysR_subst-bd"/>
</dbReference>
<keyword evidence="2" id="KW-0805">Transcription regulation</keyword>
<keyword evidence="8" id="KW-1185">Reference proteome</keyword>
<proteinExistence type="inferred from homology"/>
<feature type="domain" description="LysR substrate-binding" evidence="6">
    <location>
        <begin position="35"/>
        <end position="209"/>
    </location>
</feature>
<evidence type="ECO:0000256" key="4">
    <source>
        <dbReference type="ARBA" id="ARBA00023163"/>
    </source>
</evidence>
<dbReference type="Proteomes" id="UP001500427">
    <property type="component" value="Unassembled WGS sequence"/>
</dbReference>
<feature type="compositionally biased region" description="Gly residues" evidence="5">
    <location>
        <begin position="269"/>
        <end position="281"/>
    </location>
</feature>
<dbReference type="Gene3D" id="3.40.190.10">
    <property type="entry name" value="Periplasmic binding protein-like II"/>
    <property type="match status" value="2"/>
</dbReference>
<evidence type="ECO:0000313" key="8">
    <source>
        <dbReference type="Proteomes" id="UP001500427"/>
    </source>
</evidence>
<organism evidence="7 8">
    <name type="scientific">Terrabacter aeriphilus</name>
    <dbReference type="NCBI Taxonomy" id="515662"/>
    <lineage>
        <taxon>Bacteria</taxon>
        <taxon>Bacillati</taxon>
        <taxon>Actinomycetota</taxon>
        <taxon>Actinomycetes</taxon>
        <taxon>Micrococcales</taxon>
        <taxon>Intrasporangiaceae</taxon>
        <taxon>Terrabacter</taxon>
    </lineage>
</organism>
<name>A0ABP9JK55_9MICO</name>
<comment type="caution">
    <text evidence="7">The sequence shown here is derived from an EMBL/GenBank/DDBJ whole genome shotgun (WGS) entry which is preliminary data.</text>
</comment>